<gene>
    <name evidence="1" type="ORF">LITE_LOCUS49572</name>
</gene>
<evidence type="ECO:0008006" key="3">
    <source>
        <dbReference type="Google" id="ProtNLM"/>
    </source>
</evidence>
<dbReference type="Proteomes" id="UP001154282">
    <property type="component" value="Unassembled WGS sequence"/>
</dbReference>
<proteinExistence type="predicted"/>
<reference evidence="1" key="1">
    <citation type="submission" date="2022-08" db="EMBL/GenBank/DDBJ databases">
        <authorList>
            <person name="Gutierrez-Valencia J."/>
        </authorList>
    </citation>
    <scope>NUCLEOTIDE SEQUENCE</scope>
</reference>
<organism evidence="1 2">
    <name type="scientific">Linum tenue</name>
    <dbReference type="NCBI Taxonomy" id="586396"/>
    <lineage>
        <taxon>Eukaryota</taxon>
        <taxon>Viridiplantae</taxon>
        <taxon>Streptophyta</taxon>
        <taxon>Embryophyta</taxon>
        <taxon>Tracheophyta</taxon>
        <taxon>Spermatophyta</taxon>
        <taxon>Magnoliopsida</taxon>
        <taxon>eudicotyledons</taxon>
        <taxon>Gunneridae</taxon>
        <taxon>Pentapetalae</taxon>
        <taxon>rosids</taxon>
        <taxon>fabids</taxon>
        <taxon>Malpighiales</taxon>
        <taxon>Linaceae</taxon>
        <taxon>Linum</taxon>
    </lineage>
</organism>
<dbReference type="AlphaFoldDB" id="A0AAV0RV14"/>
<name>A0AAV0RV14_9ROSI</name>
<evidence type="ECO:0000313" key="2">
    <source>
        <dbReference type="Proteomes" id="UP001154282"/>
    </source>
</evidence>
<keyword evidence="2" id="KW-1185">Reference proteome</keyword>
<accession>A0AAV0RV14</accession>
<comment type="caution">
    <text evidence="1">The sequence shown here is derived from an EMBL/GenBank/DDBJ whole genome shotgun (WGS) entry which is preliminary data.</text>
</comment>
<protein>
    <recommendedName>
        <fullName evidence="3">Reverse transcriptase</fullName>
    </recommendedName>
</protein>
<dbReference type="EMBL" id="CAMGYJ010000011">
    <property type="protein sequence ID" value="CAI0560172.1"/>
    <property type="molecule type" value="Genomic_DNA"/>
</dbReference>
<sequence length="62" mass="7111">MQWWLDELKGKASYQVIHGLFKRAWNLKLEHLPTDYSGSSLTLIGSQRICHLILMSVCPISP</sequence>
<evidence type="ECO:0000313" key="1">
    <source>
        <dbReference type="EMBL" id="CAI0560172.1"/>
    </source>
</evidence>